<gene>
    <name evidence="6" type="ORF">NCTC10717_00364</name>
</gene>
<dbReference type="Pfam" id="PF01784">
    <property type="entry name" value="DUF34_NIF3"/>
    <property type="match status" value="1"/>
</dbReference>
<feature type="binding site" evidence="5">
    <location>
        <position position="64"/>
    </location>
    <ligand>
        <name>a divalent metal cation</name>
        <dbReference type="ChEBI" id="CHEBI:60240"/>
        <label>2</label>
    </ligand>
</feature>
<comment type="subunit">
    <text evidence="2">Homohexamer.</text>
</comment>
<evidence type="ECO:0000256" key="1">
    <source>
        <dbReference type="ARBA" id="ARBA00006964"/>
    </source>
</evidence>
<evidence type="ECO:0000313" key="7">
    <source>
        <dbReference type="Proteomes" id="UP000254575"/>
    </source>
</evidence>
<keyword evidence="4 5" id="KW-0479">Metal-binding</keyword>
<dbReference type="PANTHER" id="PTHR13799">
    <property type="entry name" value="NGG1 INTERACTING FACTOR 3"/>
    <property type="match status" value="1"/>
</dbReference>
<dbReference type="GO" id="GO:0005737">
    <property type="term" value="C:cytoplasm"/>
    <property type="evidence" value="ECO:0007669"/>
    <property type="project" value="TreeGrafter"/>
</dbReference>
<evidence type="ECO:0000313" key="6">
    <source>
        <dbReference type="EMBL" id="SUO92045.1"/>
    </source>
</evidence>
<reference evidence="6 7" key="1">
    <citation type="submission" date="2018-06" db="EMBL/GenBank/DDBJ databases">
        <authorList>
            <consortium name="Pathogen Informatics"/>
            <person name="Doyle S."/>
        </authorList>
    </citation>
    <scope>NUCLEOTIDE SEQUENCE [LARGE SCALE GENOMIC DNA]</scope>
    <source>
        <strain evidence="6 7">NCTC10717</strain>
    </source>
</reference>
<feature type="binding site" evidence="5">
    <location>
        <position position="101"/>
    </location>
    <ligand>
        <name>a divalent metal cation</name>
        <dbReference type="ChEBI" id="CHEBI:60240"/>
        <label>1</label>
    </ligand>
</feature>
<dbReference type="AlphaFoldDB" id="A0A380MJZ6"/>
<dbReference type="NCBIfam" id="TIGR00486">
    <property type="entry name" value="YbgI_SA1388"/>
    <property type="match status" value="1"/>
</dbReference>
<comment type="similarity">
    <text evidence="1">Belongs to the GTP cyclohydrolase I type 2/NIF3 family.</text>
</comment>
<proteinExistence type="inferred from homology"/>
<protein>
    <recommendedName>
        <fullName evidence="3">GTP cyclohydrolase 1 type 2 homolog</fullName>
    </recommendedName>
</protein>
<sequence>MHSNELLSALDNFFQSDKIKDYAPNGLQIEGKKEIRRILTAVSASQAAIEAAIDYQADALFVHHGYFWKGEAPQLTGIKYQRIKALLAHDINLIAYHLPLDLHPQVGNNALFGQALSVQNIRQSEQEKLLWHGDIAAQSTEELQARISRVLRRPAQMVGSIDAPIRRIAWCTGAAQDYLALAAQEGAQAFLSGEYAERTFHEAHEWHIGYFSCGHHATERFGVEAMAERFRLDYALESRFFDEDNPF</sequence>
<dbReference type="InterPro" id="IPR036069">
    <property type="entry name" value="DUF34/NIF3_sf"/>
</dbReference>
<evidence type="ECO:0000256" key="5">
    <source>
        <dbReference type="PIRSR" id="PIRSR602678-1"/>
    </source>
</evidence>
<dbReference type="EMBL" id="UHIA01000003">
    <property type="protein sequence ID" value="SUO92045.1"/>
    <property type="molecule type" value="Genomic_DNA"/>
</dbReference>
<dbReference type="InterPro" id="IPR002678">
    <property type="entry name" value="DUF34/NIF3"/>
</dbReference>
<evidence type="ECO:0000256" key="4">
    <source>
        <dbReference type="ARBA" id="ARBA00022723"/>
    </source>
</evidence>
<feature type="binding site" evidence="5">
    <location>
        <position position="215"/>
    </location>
    <ligand>
        <name>a divalent metal cation</name>
        <dbReference type="ChEBI" id="CHEBI:60240"/>
        <label>2</label>
    </ligand>
</feature>
<dbReference type="FunFam" id="3.40.1390.30:FF:000001">
    <property type="entry name" value="GTP cyclohydrolase 1 type 2"/>
    <property type="match status" value="1"/>
</dbReference>
<dbReference type="PANTHER" id="PTHR13799:SF14">
    <property type="entry name" value="GTP CYCLOHYDROLASE 1 TYPE 2 HOMOLOG"/>
    <property type="match status" value="1"/>
</dbReference>
<feature type="binding site" evidence="5">
    <location>
        <position position="63"/>
    </location>
    <ligand>
        <name>a divalent metal cation</name>
        <dbReference type="ChEBI" id="CHEBI:60240"/>
        <label>1</label>
    </ligand>
</feature>
<dbReference type="GO" id="GO:0046872">
    <property type="term" value="F:metal ion binding"/>
    <property type="evidence" value="ECO:0007669"/>
    <property type="project" value="UniProtKB-KW"/>
</dbReference>
<organism evidence="6 7">
    <name type="scientific">Suttonella indologenes</name>
    <dbReference type="NCBI Taxonomy" id="13276"/>
    <lineage>
        <taxon>Bacteria</taxon>
        <taxon>Pseudomonadati</taxon>
        <taxon>Pseudomonadota</taxon>
        <taxon>Gammaproteobacteria</taxon>
        <taxon>Cardiobacteriales</taxon>
        <taxon>Cardiobacteriaceae</taxon>
        <taxon>Suttonella</taxon>
    </lineage>
</organism>
<evidence type="ECO:0000256" key="3">
    <source>
        <dbReference type="ARBA" id="ARBA00022112"/>
    </source>
</evidence>
<keyword evidence="7" id="KW-1185">Reference proteome</keyword>
<dbReference type="SUPFAM" id="SSF102705">
    <property type="entry name" value="NIF3 (NGG1p interacting factor 3)-like"/>
    <property type="match status" value="1"/>
</dbReference>
<dbReference type="RefSeq" id="WP_115217669.1">
    <property type="nucleotide sequence ID" value="NZ_UHIA01000003.1"/>
</dbReference>
<name>A0A380MJZ6_9GAMM</name>
<dbReference type="OrthoDB" id="9800881at2"/>
<evidence type="ECO:0000256" key="2">
    <source>
        <dbReference type="ARBA" id="ARBA00011643"/>
    </source>
</evidence>
<dbReference type="Gene3D" id="3.40.1390.30">
    <property type="entry name" value="NIF3 (NGG1p interacting factor 3)-like"/>
    <property type="match status" value="2"/>
</dbReference>
<accession>A0A380MJZ6</accession>
<feature type="binding site" evidence="5">
    <location>
        <position position="219"/>
    </location>
    <ligand>
        <name>a divalent metal cation</name>
        <dbReference type="ChEBI" id="CHEBI:60240"/>
        <label>1</label>
    </ligand>
</feature>
<dbReference type="Proteomes" id="UP000254575">
    <property type="component" value="Unassembled WGS sequence"/>
</dbReference>